<dbReference type="STRING" id="717959.AL1_07410"/>
<dbReference type="InterPro" id="IPR024361">
    <property type="entry name" value="BACON"/>
</dbReference>
<keyword evidence="3" id="KW-1185">Reference proteome</keyword>
<dbReference type="PANTHER" id="PTHR45661">
    <property type="entry name" value="SURFACE ANTIGEN"/>
    <property type="match status" value="1"/>
</dbReference>
<dbReference type="AlphaFoldDB" id="D4IK52"/>
<feature type="chain" id="PRO_5003059133" evidence="1">
    <location>
        <begin position="22"/>
        <end position="646"/>
    </location>
</feature>
<reference evidence="2 3" key="1">
    <citation type="submission" date="2010-03" db="EMBL/GenBank/DDBJ databases">
        <title>The genome sequence of Alistipes shahii WAL 8301.</title>
        <authorList>
            <consortium name="metaHIT consortium -- http://www.metahit.eu/"/>
            <person name="Pajon A."/>
            <person name="Turner K."/>
            <person name="Parkhill J."/>
        </authorList>
    </citation>
    <scope>NUCLEOTIDE SEQUENCE [LARGE SCALE GENOMIC DNA]</scope>
    <source>
        <strain evidence="2 3">WAL 8301</strain>
    </source>
</reference>
<gene>
    <name evidence="2" type="ORF">AL1_07410</name>
</gene>
<dbReference type="Gene3D" id="3.80.10.10">
    <property type="entry name" value="Ribonuclease Inhibitor"/>
    <property type="match status" value="4"/>
</dbReference>
<dbReference type="SUPFAM" id="SSF52058">
    <property type="entry name" value="L domain-like"/>
    <property type="match status" value="1"/>
</dbReference>
<dbReference type="Gene3D" id="2.60.40.10">
    <property type="entry name" value="Immunoglobulins"/>
    <property type="match status" value="1"/>
</dbReference>
<dbReference type="KEGG" id="ash:AL1_07410"/>
<accession>D4IK52</accession>
<dbReference type="InterPro" id="IPR026906">
    <property type="entry name" value="LRR_5"/>
</dbReference>
<proteinExistence type="predicted"/>
<dbReference type="InterPro" id="IPR053139">
    <property type="entry name" value="Surface_bspA-like"/>
</dbReference>
<protein>
    <submittedName>
        <fullName evidence="2">Uncharacterized protein</fullName>
    </submittedName>
</protein>
<dbReference type="PATRIC" id="fig|717959.3.peg.2304"/>
<dbReference type="BioCyc" id="ASHA717959:AL1_RS15790-MONOMER"/>
<dbReference type="InterPro" id="IPR032675">
    <property type="entry name" value="LRR_dom_sf"/>
</dbReference>
<dbReference type="Proteomes" id="UP000008794">
    <property type="component" value="Chromosome"/>
</dbReference>
<name>D4IK52_9BACT</name>
<dbReference type="OrthoDB" id="1716829at2"/>
<dbReference type="PANTHER" id="PTHR45661:SF3">
    <property type="entry name" value="IG-LIKE DOMAIN-CONTAINING PROTEIN"/>
    <property type="match status" value="1"/>
</dbReference>
<sequence length="646" mass="70387">MKKLFLFVLMAVIAILPNSCSKDEPAPIIITDIELSDDELIFDFTGGIKSLRIVLMRDNNMVSGEWQLSGGEPWCTPSLTNGDTMWLSFEVEPYEGPNERKAFFTFSCGDIKKEFVICQREYSTIIEISPTETLADALWHLPLDSDDIRALKIIGKLSKDDFATLCEMKQLKNLDISEVDIAELPYRAFSHGYGIDLEKLILPKTLTQIRNKCFSGLGVKSITIPANVEDIESNELRHISSLENIGFEQGSKLKTLRGGKDGGVFSGCNIVSIKIPASVETIEAGAFAGCRSLTTISFEKNSNLKDIRSESAIGFESATSDIIRYSYYGAFSDCSSLTSIEIPASVETIGVYAFLGCHSLAKVTFEKGSKLKEISGYGYYVEKRYPATHWHGVFSDCPITSIEIPASVESIEECAFKGCSQLASVTFEKGSKLKTIGGMNLIFPVSFDSSGAQAHLGAFSDCTALTSIEIPASVESIEECAFQGCSQLASVTFEKGSMLKTIGGRVYAYNKDNCRYGAFGAFTGCPITSIEIPASVETIEVAAFQDCSQLASVTFEKGSKLKTIGGKSVYGGVISGSKVYYYYYGGFASTALQLFVIDAETPPLCNNYAFYGVNSSAVLKVPSKSVIKYKMASEWKNFSSILGLDE</sequence>
<evidence type="ECO:0000256" key="1">
    <source>
        <dbReference type="SAM" id="SignalP"/>
    </source>
</evidence>
<feature type="signal peptide" evidence="1">
    <location>
        <begin position="1"/>
        <end position="21"/>
    </location>
</feature>
<dbReference type="InterPro" id="IPR013783">
    <property type="entry name" value="Ig-like_fold"/>
</dbReference>
<reference evidence="2 3" key="2">
    <citation type="submission" date="2010-03" db="EMBL/GenBank/DDBJ databases">
        <authorList>
            <person name="Pajon A."/>
        </authorList>
    </citation>
    <scope>NUCLEOTIDE SEQUENCE [LARGE SCALE GENOMIC DNA]</scope>
    <source>
        <strain evidence="2 3">WAL 8301</strain>
    </source>
</reference>
<evidence type="ECO:0000313" key="3">
    <source>
        <dbReference type="Proteomes" id="UP000008794"/>
    </source>
</evidence>
<dbReference type="Pfam" id="PF13306">
    <property type="entry name" value="LRR_5"/>
    <property type="match status" value="4"/>
</dbReference>
<organism evidence="2 3">
    <name type="scientific">Alistipes shahii WAL 8301</name>
    <dbReference type="NCBI Taxonomy" id="717959"/>
    <lineage>
        <taxon>Bacteria</taxon>
        <taxon>Pseudomonadati</taxon>
        <taxon>Bacteroidota</taxon>
        <taxon>Bacteroidia</taxon>
        <taxon>Bacteroidales</taxon>
        <taxon>Rikenellaceae</taxon>
        <taxon>Alistipes</taxon>
    </lineage>
</organism>
<dbReference type="EMBL" id="FP929032">
    <property type="protein sequence ID" value="CBK63314.1"/>
    <property type="molecule type" value="Genomic_DNA"/>
</dbReference>
<evidence type="ECO:0000313" key="2">
    <source>
        <dbReference type="EMBL" id="CBK63314.1"/>
    </source>
</evidence>
<dbReference type="CDD" id="cd14948">
    <property type="entry name" value="BACON"/>
    <property type="match status" value="1"/>
</dbReference>
<keyword evidence="1" id="KW-0732">Signal</keyword>
<dbReference type="HOGENOM" id="CLU_423706_0_0_10"/>
<dbReference type="RefSeq" id="WP_015546249.1">
    <property type="nucleotide sequence ID" value="NC_021030.1"/>
</dbReference>